<dbReference type="SUPFAM" id="SSF57501">
    <property type="entry name" value="Cystine-knot cytokines"/>
    <property type="match status" value="1"/>
</dbReference>
<evidence type="ECO:0000256" key="2">
    <source>
        <dbReference type="ARBA" id="ARBA00007236"/>
    </source>
</evidence>
<accession>A0AAN8PYB4</accession>
<protein>
    <submittedName>
        <fullName evidence="6">Uncharacterized protein</fullName>
    </submittedName>
</protein>
<dbReference type="Proteomes" id="UP001347796">
    <property type="component" value="Unassembled WGS sequence"/>
</dbReference>
<evidence type="ECO:0000256" key="4">
    <source>
        <dbReference type="ARBA" id="ARBA00022729"/>
    </source>
</evidence>
<feature type="chain" id="PRO_5042876617" evidence="5">
    <location>
        <begin position="22"/>
        <end position="181"/>
    </location>
</feature>
<feature type="signal peptide" evidence="5">
    <location>
        <begin position="1"/>
        <end position="21"/>
    </location>
</feature>
<evidence type="ECO:0000256" key="3">
    <source>
        <dbReference type="ARBA" id="ARBA00022525"/>
    </source>
</evidence>
<keyword evidence="4 5" id="KW-0732">Signal</keyword>
<dbReference type="InterPro" id="IPR029034">
    <property type="entry name" value="Cystine-knot_cytokine"/>
</dbReference>
<evidence type="ECO:0000313" key="6">
    <source>
        <dbReference type="EMBL" id="KAK6189873.1"/>
    </source>
</evidence>
<keyword evidence="3" id="KW-0964">Secreted</keyword>
<gene>
    <name evidence="6" type="ORF">SNE40_001849</name>
</gene>
<dbReference type="InterPro" id="IPR010345">
    <property type="entry name" value="IL-17_fam"/>
</dbReference>
<organism evidence="6 7">
    <name type="scientific">Patella caerulea</name>
    <name type="common">Rayed Mediterranean limpet</name>
    <dbReference type="NCBI Taxonomy" id="87958"/>
    <lineage>
        <taxon>Eukaryota</taxon>
        <taxon>Metazoa</taxon>
        <taxon>Spiralia</taxon>
        <taxon>Lophotrochozoa</taxon>
        <taxon>Mollusca</taxon>
        <taxon>Gastropoda</taxon>
        <taxon>Patellogastropoda</taxon>
        <taxon>Patelloidea</taxon>
        <taxon>Patellidae</taxon>
        <taxon>Patella</taxon>
    </lineage>
</organism>
<dbReference type="GO" id="GO:0005576">
    <property type="term" value="C:extracellular region"/>
    <property type="evidence" value="ECO:0007669"/>
    <property type="project" value="UniProtKB-SubCell"/>
</dbReference>
<reference evidence="6 7" key="1">
    <citation type="submission" date="2024-01" db="EMBL/GenBank/DDBJ databases">
        <title>The genome of the rayed Mediterranean limpet Patella caerulea (Linnaeus, 1758).</title>
        <authorList>
            <person name="Anh-Thu Weber A."/>
            <person name="Halstead-Nussloch G."/>
        </authorList>
    </citation>
    <scope>NUCLEOTIDE SEQUENCE [LARGE SCALE GENOMIC DNA]</scope>
    <source>
        <strain evidence="6">AATW-2023a</strain>
        <tissue evidence="6">Whole specimen</tissue>
    </source>
</reference>
<comment type="similarity">
    <text evidence="2">Belongs to the IL-17 family.</text>
</comment>
<sequence length="181" mass="21410">MHRLVSLHVLVILFSIISTGGREKRNRRRPVLDETFYLSPRILESVKVVESNTRKYYHFAGQTRCPDRKDGAYLPYEGRLRHQARRKYRGRSRSMLPKEMTMSSCPCHLRFNVDEFRKPRILVEAACNCVHCYNNTIGRCEPIHYFRRVVRRRRFALERIAVGCTCVYQTETDIDNIRSIG</sequence>
<evidence type="ECO:0000256" key="5">
    <source>
        <dbReference type="SAM" id="SignalP"/>
    </source>
</evidence>
<proteinExistence type="inferred from homology"/>
<dbReference type="Pfam" id="PF06083">
    <property type="entry name" value="IL17"/>
    <property type="match status" value="1"/>
</dbReference>
<dbReference type="AlphaFoldDB" id="A0AAN8PYB4"/>
<dbReference type="Gene3D" id="2.10.90.10">
    <property type="entry name" value="Cystine-knot cytokines"/>
    <property type="match status" value="1"/>
</dbReference>
<evidence type="ECO:0000313" key="7">
    <source>
        <dbReference type="Proteomes" id="UP001347796"/>
    </source>
</evidence>
<dbReference type="GO" id="GO:0005125">
    <property type="term" value="F:cytokine activity"/>
    <property type="evidence" value="ECO:0007669"/>
    <property type="project" value="InterPro"/>
</dbReference>
<name>A0AAN8PYB4_PATCE</name>
<keyword evidence="7" id="KW-1185">Reference proteome</keyword>
<dbReference type="EMBL" id="JAZGQO010000002">
    <property type="protein sequence ID" value="KAK6189873.1"/>
    <property type="molecule type" value="Genomic_DNA"/>
</dbReference>
<comment type="subcellular location">
    <subcellularLocation>
        <location evidence="1">Secreted</location>
    </subcellularLocation>
</comment>
<comment type="caution">
    <text evidence="6">The sequence shown here is derived from an EMBL/GenBank/DDBJ whole genome shotgun (WGS) entry which is preliminary data.</text>
</comment>
<evidence type="ECO:0000256" key="1">
    <source>
        <dbReference type="ARBA" id="ARBA00004613"/>
    </source>
</evidence>